<evidence type="ECO:0000313" key="2">
    <source>
        <dbReference type="EMBL" id="MFB9753947.1"/>
    </source>
</evidence>
<keyword evidence="1" id="KW-1133">Transmembrane helix</keyword>
<reference evidence="2 3" key="1">
    <citation type="submission" date="2024-09" db="EMBL/GenBank/DDBJ databases">
        <authorList>
            <person name="Sun Q."/>
            <person name="Mori K."/>
        </authorList>
    </citation>
    <scope>NUCLEOTIDE SEQUENCE [LARGE SCALE GENOMIC DNA]</scope>
    <source>
        <strain evidence="2 3">JCM 12520</strain>
    </source>
</reference>
<sequence length="69" mass="7705">MKKSLPLIGLAIVFIISNFYLDDFFIRGGLNPKDAYLIPALSIGCYILGLVFSPNSKELLKKQKDNNKS</sequence>
<accession>A0ABV5W043</accession>
<keyword evidence="1" id="KW-0472">Membrane</keyword>
<dbReference type="Proteomes" id="UP001589619">
    <property type="component" value="Unassembled WGS sequence"/>
</dbReference>
<proteinExistence type="predicted"/>
<keyword evidence="3" id="KW-1185">Reference proteome</keyword>
<protein>
    <recommendedName>
        <fullName evidence="4">Group-specific protein</fullName>
    </recommendedName>
</protein>
<evidence type="ECO:0008006" key="4">
    <source>
        <dbReference type="Google" id="ProtNLM"/>
    </source>
</evidence>
<name>A0ABV5W043_9BACL</name>
<evidence type="ECO:0000313" key="3">
    <source>
        <dbReference type="Proteomes" id="UP001589619"/>
    </source>
</evidence>
<feature type="transmembrane region" description="Helical" evidence="1">
    <location>
        <begin position="37"/>
        <end position="54"/>
    </location>
</feature>
<keyword evidence="1" id="KW-0812">Transmembrane</keyword>
<dbReference type="EMBL" id="JBHMAG010000013">
    <property type="protein sequence ID" value="MFB9753947.1"/>
    <property type="molecule type" value="Genomic_DNA"/>
</dbReference>
<organism evidence="2 3">
    <name type="scientific">Paenibacillus hodogayensis</name>
    <dbReference type="NCBI Taxonomy" id="279208"/>
    <lineage>
        <taxon>Bacteria</taxon>
        <taxon>Bacillati</taxon>
        <taxon>Bacillota</taxon>
        <taxon>Bacilli</taxon>
        <taxon>Bacillales</taxon>
        <taxon>Paenibacillaceae</taxon>
        <taxon>Paenibacillus</taxon>
    </lineage>
</organism>
<comment type="caution">
    <text evidence="2">The sequence shown here is derived from an EMBL/GenBank/DDBJ whole genome shotgun (WGS) entry which is preliminary data.</text>
</comment>
<dbReference type="RefSeq" id="WP_344915306.1">
    <property type="nucleotide sequence ID" value="NZ_BAAAYO010000014.1"/>
</dbReference>
<gene>
    <name evidence="2" type="ORF">ACFFNY_20445</name>
</gene>
<evidence type="ECO:0000256" key="1">
    <source>
        <dbReference type="SAM" id="Phobius"/>
    </source>
</evidence>